<accession>A0A1R2CQF2</accession>
<dbReference type="Proteomes" id="UP000187209">
    <property type="component" value="Unassembled WGS sequence"/>
</dbReference>
<dbReference type="InterPro" id="IPR007863">
    <property type="entry name" value="Peptidase_M16_C"/>
</dbReference>
<reference evidence="5 6" key="1">
    <citation type="submission" date="2016-11" db="EMBL/GenBank/DDBJ databases">
        <title>The macronuclear genome of Stentor coeruleus: a giant cell with tiny introns.</title>
        <authorList>
            <person name="Slabodnick M."/>
            <person name="Ruby J.G."/>
            <person name="Reiff S.B."/>
            <person name="Swart E.C."/>
            <person name="Gosai S."/>
            <person name="Prabakaran S."/>
            <person name="Witkowska E."/>
            <person name="Larue G.E."/>
            <person name="Fisher S."/>
            <person name="Freeman R.M."/>
            <person name="Gunawardena J."/>
            <person name="Chu W."/>
            <person name="Stover N.A."/>
            <person name="Gregory B.D."/>
            <person name="Nowacki M."/>
            <person name="Derisi J."/>
            <person name="Roy S.W."/>
            <person name="Marshall W.F."/>
            <person name="Sood P."/>
        </authorList>
    </citation>
    <scope>NUCLEOTIDE SEQUENCE [LARGE SCALE GENOMIC DNA]</scope>
    <source>
        <strain evidence="5">WM001</strain>
    </source>
</reference>
<sequence>MLKHSFRRFGLLHSTLGIFDTSSKGYQMGIIPPCQAIPGHNPLIREDGNSSLAQSTLSNGVRVVSEVGAYPGSVFVGVTIDSGTRDETAKNSGVVHALEKTFLKTNVRTNEQINYGMIQMSGGRFNMSYNQEFIHYSGQCLSHDTYDFLQMLSDIVLDEKTVMDEEAAQWRIDEWWKLRNVNITIPKRIEELWLSTAYGYTGFGMPLSGFESNFQNIGFYAMNSFRKSYITPERMIVWGAGIENHADFVQAVTPYFDKLEPIKSKARTPSKYIGGEYKELLDSPLTHVGLSFHGLPRSNPDTNAAYVLKYVIGKKGAGLHNRAATKFGKYKGLAYLDPHHTTFQDTGNFRINFAAANDNIGEVCQGVVNEIKDLTNITQEEVDRAKNYLVKEAINKFLDPGVRVMKSVATMHQTGQLRSTANFVKDVEDVTLDRVKATAEKIFKTFPTVVTIGGNVHDVSSAEAFFAKLK</sequence>
<dbReference type="PANTHER" id="PTHR11851:SF49">
    <property type="entry name" value="MITOCHONDRIAL-PROCESSING PEPTIDASE SUBUNIT ALPHA"/>
    <property type="match status" value="1"/>
</dbReference>
<feature type="domain" description="Peptidase M16 N-terminal" evidence="3">
    <location>
        <begin position="63"/>
        <end position="199"/>
    </location>
</feature>
<dbReference type="AlphaFoldDB" id="A0A1R2CQF2"/>
<comment type="similarity">
    <text evidence="2">Belongs to the peptidase M16 family.</text>
</comment>
<evidence type="ECO:0000313" key="6">
    <source>
        <dbReference type="Proteomes" id="UP000187209"/>
    </source>
</evidence>
<keyword evidence="6" id="KW-1185">Reference proteome</keyword>
<dbReference type="InterPro" id="IPR050361">
    <property type="entry name" value="MPP/UQCRC_Complex"/>
</dbReference>
<comment type="caution">
    <text evidence="5">The sequence shown here is derived from an EMBL/GenBank/DDBJ whole genome shotgun (WGS) entry which is preliminary data.</text>
</comment>
<proteinExistence type="inferred from homology"/>
<dbReference type="InterPro" id="IPR011765">
    <property type="entry name" value="Pept_M16_N"/>
</dbReference>
<dbReference type="Gene3D" id="3.30.830.10">
    <property type="entry name" value="Metalloenzyme, LuxS/M16 peptidase-like"/>
    <property type="match status" value="2"/>
</dbReference>
<gene>
    <name evidence="5" type="ORF">SteCoe_6305</name>
</gene>
<feature type="domain" description="Peptidase M16 C-terminal" evidence="4">
    <location>
        <begin position="222"/>
        <end position="388"/>
    </location>
</feature>
<dbReference type="GO" id="GO:0046872">
    <property type="term" value="F:metal ion binding"/>
    <property type="evidence" value="ECO:0007669"/>
    <property type="project" value="InterPro"/>
</dbReference>
<evidence type="ECO:0000259" key="4">
    <source>
        <dbReference type="Pfam" id="PF05193"/>
    </source>
</evidence>
<dbReference type="Pfam" id="PF05193">
    <property type="entry name" value="Peptidase_M16_C"/>
    <property type="match status" value="1"/>
</dbReference>
<evidence type="ECO:0000256" key="1">
    <source>
        <dbReference type="ARBA" id="ARBA00002123"/>
    </source>
</evidence>
<dbReference type="OrthoDB" id="308727at2759"/>
<dbReference type="Pfam" id="PF00675">
    <property type="entry name" value="Peptidase_M16"/>
    <property type="match status" value="1"/>
</dbReference>
<dbReference type="InterPro" id="IPR011249">
    <property type="entry name" value="Metalloenz_LuxS/M16"/>
</dbReference>
<dbReference type="GO" id="GO:0005739">
    <property type="term" value="C:mitochondrion"/>
    <property type="evidence" value="ECO:0007669"/>
    <property type="project" value="TreeGrafter"/>
</dbReference>
<organism evidence="5 6">
    <name type="scientific">Stentor coeruleus</name>
    <dbReference type="NCBI Taxonomy" id="5963"/>
    <lineage>
        <taxon>Eukaryota</taxon>
        <taxon>Sar</taxon>
        <taxon>Alveolata</taxon>
        <taxon>Ciliophora</taxon>
        <taxon>Postciliodesmatophora</taxon>
        <taxon>Heterotrichea</taxon>
        <taxon>Heterotrichida</taxon>
        <taxon>Stentoridae</taxon>
        <taxon>Stentor</taxon>
    </lineage>
</organism>
<evidence type="ECO:0000256" key="2">
    <source>
        <dbReference type="ARBA" id="ARBA00007261"/>
    </source>
</evidence>
<name>A0A1R2CQF2_9CILI</name>
<dbReference type="EMBL" id="MPUH01000086">
    <property type="protein sequence ID" value="OMJ91232.1"/>
    <property type="molecule type" value="Genomic_DNA"/>
</dbReference>
<dbReference type="SUPFAM" id="SSF63411">
    <property type="entry name" value="LuxS/MPP-like metallohydrolase"/>
    <property type="match status" value="2"/>
</dbReference>
<evidence type="ECO:0000259" key="3">
    <source>
        <dbReference type="Pfam" id="PF00675"/>
    </source>
</evidence>
<dbReference type="PANTHER" id="PTHR11851">
    <property type="entry name" value="METALLOPROTEASE"/>
    <property type="match status" value="1"/>
</dbReference>
<evidence type="ECO:0000313" key="5">
    <source>
        <dbReference type="EMBL" id="OMJ91232.1"/>
    </source>
</evidence>
<comment type="function">
    <text evidence="1">Substrate recognition and binding subunit of the essential mitochondrial processing protease (MPP), which cleaves the mitochondrial sequence off newly imported precursors proteins.</text>
</comment>
<protein>
    <submittedName>
        <fullName evidence="5">Uncharacterized protein</fullName>
    </submittedName>
</protein>